<comment type="similarity">
    <text evidence="6">Belongs to the HFCD (homooligomeric flavin containing Cys decarboxylase) superfamily.</text>
</comment>
<dbReference type="InterPro" id="IPR003382">
    <property type="entry name" value="Flavoprotein"/>
</dbReference>
<dbReference type="GO" id="GO:0071513">
    <property type="term" value="C:phosphopantothenoylcysteine decarboxylase complex"/>
    <property type="evidence" value="ECO:0007669"/>
    <property type="project" value="TreeGrafter"/>
</dbReference>
<evidence type="ECO:0000256" key="1">
    <source>
        <dbReference type="ARBA" id="ARBA00001917"/>
    </source>
</evidence>
<dbReference type="SUPFAM" id="SSF52507">
    <property type="entry name" value="Homo-oligomeric flavin-containing Cys decarboxylases, HFCD"/>
    <property type="match status" value="1"/>
</dbReference>
<comment type="pathway">
    <text evidence="7">Cofactor biosynthesis; coenzyme A biosynthesis; CoA from (R)-pantothenate: step 3/5.</text>
</comment>
<sequence>MEFGDKERTKWFNFGRAALDKEPYSEIATSPLPLFWISIFPPTYRPPPPHTATTGEENTPQLLKVVAYSELASSKMKPFQVNDASRKPRILLAASGSVAAIKFANLCQSFSQWEVQAVATSASMRFVDLKSFPKNVPLFTDQDEWSAWTNIGHGVLHIELCRWADIMVIAPLSANTLGKIAGGLGDNLLTCIVRAWDYSKPLFVSPSMNTFMWNNPFTKRHLEAIDKLGICLIPPATKKIRPADYGKIKDISSEDYGNGVMGDTEHIFSTITFFFAAWKKSTGGNIQ</sequence>
<dbReference type="GO" id="GO:0010181">
    <property type="term" value="F:FMN binding"/>
    <property type="evidence" value="ECO:0007669"/>
    <property type="project" value="TreeGrafter"/>
</dbReference>
<dbReference type="PANTHER" id="PTHR14359">
    <property type="entry name" value="HOMO-OLIGOMERIC FLAVIN CONTAINING CYS DECARBOXYLASE FAMILY"/>
    <property type="match status" value="1"/>
</dbReference>
<evidence type="ECO:0000256" key="4">
    <source>
        <dbReference type="ARBA" id="ARBA00022793"/>
    </source>
</evidence>
<keyword evidence="3" id="KW-0288">FMN</keyword>
<evidence type="ECO:0000256" key="3">
    <source>
        <dbReference type="ARBA" id="ARBA00022643"/>
    </source>
</evidence>
<evidence type="ECO:0000256" key="5">
    <source>
        <dbReference type="ARBA" id="ARBA00022993"/>
    </source>
</evidence>
<evidence type="ECO:0000256" key="6">
    <source>
        <dbReference type="ARBA" id="ARBA00038350"/>
    </source>
</evidence>
<evidence type="ECO:0000313" key="11">
    <source>
        <dbReference type="Proteomes" id="UP000834106"/>
    </source>
</evidence>
<keyword evidence="11" id="KW-1185">Reference proteome</keyword>
<keyword evidence="4" id="KW-0456">Lyase</keyword>
<dbReference type="Gene3D" id="3.40.50.1950">
    <property type="entry name" value="Flavin prenyltransferase-like"/>
    <property type="match status" value="1"/>
</dbReference>
<name>A0AAD1Z222_9LAMI</name>
<proteinExistence type="inferred from homology"/>
<accession>A0AAD1Z222</accession>
<feature type="domain" description="Flavoprotein" evidence="9">
    <location>
        <begin position="89"/>
        <end position="240"/>
    </location>
</feature>
<evidence type="ECO:0000256" key="2">
    <source>
        <dbReference type="ARBA" id="ARBA00022604"/>
    </source>
</evidence>
<evidence type="ECO:0000256" key="7">
    <source>
        <dbReference type="ARBA" id="ARBA00060685"/>
    </source>
</evidence>
<keyword evidence="3" id="KW-0285">Flavoprotein</keyword>
<dbReference type="InterPro" id="IPR036551">
    <property type="entry name" value="Flavin_trans-like"/>
</dbReference>
<evidence type="ECO:0000259" key="9">
    <source>
        <dbReference type="Pfam" id="PF02441"/>
    </source>
</evidence>
<dbReference type="Proteomes" id="UP000834106">
    <property type="component" value="Chromosome 5"/>
</dbReference>
<dbReference type="PANTHER" id="PTHR14359:SF6">
    <property type="entry name" value="PHOSPHOPANTOTHENOYLCYSTEINE DECARBOXYLASE"/>
    <property type="match status" value="1"/>
</dbReference>
<protein>
    <recommendedName>
        <fullName evidence="8">phosphopantothenoylcysteine decarboxylase</fullName>
        <ecNumber evidence="8">4.1.1.36</ecNumber>
    </recommendedName>
</protein>
<organism evidence="10 11">
    <name type="scientific">Fraxinus pennsylvanica</name>
    <dbReference type="NCBI Taxonomy" id="56036"/>
    <lineage>
        <taxon>Eukaryota</taxon>
        <taxon>Viridiplantae</taxon>
        <taxon>Streptophyta</taxon>
        <taxon>Embryophyta</taxon>
        <taxon>Tracheophyta</taxon>
        <taxon>Spermatophyta</taxon>
        <taxon>Magnoliopsida</taxon>
        <taxon>eudicotyledons</taxon>
        <taxon>Gunneridae</taxon>
        <taxon>Pentapetalae</taxon>
        <taxon>asterids</taxon>
        <taxon>lamiids</taxon>
        <taxon>Lamiales</taxon>
        <taxon>Oleaceae</taxon>
        <taxon>Oleeae</taxon>
        <taxon>Fraxinus</taxon>
    </lineage>
</organism>
<dbReference type="EC" id="4.1.1.36" evidence="8"/>
<reference evidence="10" key="1">
    <citation type="submission" date="2023-05" db="EMBL/GenBank/DDBJ databases">
        <authorList>
            <person name="Huff M."/>
        </authorList>
    </citation>
    <scope>NUCLEOTIDE SEQUENCE</scope>
</reference>
<dbReference type="AlphaFoldDB" id="A0AAD1Z222"/>
<dbReference type="GO" id="GO:0015937">
    <property type="term" value="P:coenzyme A biosynthetic process"/>
    <property type="evidence" value="ECO:0007669"/>
    <property type="project" value="UniProtKB-KW"/>
</dbReference>
<keyword evidence="4" id="KW-0210">Decarboxylase</keyword>
<evidence type="ECO:0000256" key="8">
    <source>
        <dbReference type="ARBA" id="ARBA00066422"/>
    </source>
</evidence>
<evidence type="ECO:0000313" key="10">
    <source>
        <dbReference type="EMBL" id="CAI9761314.1"/>
    </source>
</evidence>
<gene>
    <name evidence="10" type="ORF">FPE_LOCUS8744</name>
</gene>
<dbReference type="EMBL" id="OU503040">
    <property type="protein sequence ID" value="CAI9761314.1"/>
    <property type="molecule type" value="Genomic_DNA"/>
</dbReference>
<dbReference type="GO" id="GO:0004633">
    <property type="term" value="F:phosphopantothenoylcysteine decarboxylase activity"/>
    <property type="evidence" value="ECO:0007669"/>
    <property type="project" value="UniProtKB-EC"/>
</dbReference>
<comment type="cofactor">
    <cofactor evidence="1">
        <name>FMN</name>
        <dbReference type="ChEBI" id="CHEBI:58210"/>
    </cofactor>
</comment>
<keyword evidence="5" id="KW-0173">Coenzyme A biosynthesis</keyword>
<keyword evidence="2" id="KW-0341">Growth regulation</keyword>
<dbReference type="Pfam" id="PF02441">
    <property type="entry name" value="Flavoprotein"/>
    <property type="match status" value="1"/>
</dbReference>